<dbReference type="Proteomes" id="UP000325672">
    <property type="component" value="Unassembled WGS sequence"/>
</dbReference>
<name>A0A5N6SB17_ASPPS</name>
<evidence type="ECO:0000313" key="2">
    <source>
        <dbReference type="EMBL" id="KAE8131039.1"/>
    </source>
</evidence>
<keyword evidence="1" id="KW-1133">Transmembrane helix</keyword>
<protein>
    <submittedName>
        <fullName evidence="2">Uncharacterized protein</fullName>
    </submittedName>
</protein>
<keyword evidence="3" id="KW-1185">Reference proteome</keyword>
<keyword evidence="1" id="KW-0472">Membrane</keyword>
<organism evidence="2 3">
    <name type="scientific">Aspergillus pseudotamarii</name>
    <dbReference type="NCBI Taxonomy" id="132259"/>
    <lineage>
        <taxon>Eukaryota</taxon>
        <taxon>Fungi</taxon>
        <taxon>Dikarya</taxon>
        <taxon>Ascomycota</taxon>
        <taxon>Pezizomycotina</taxon>
        <taxon>Eurotiomycetes</taxon>
        <taxon>Eurotiomycetidae</taxon>
        <taxon>Eurotiales</taxon>
        <taxon>Aspergillaceae</taxon>
        <taxon>Aspergillus</taxon>
        <taxon>Aspergillus subgen. Circumdati</taxon>
    </lineage>
</organism>
<feature type="transmembrane region" description="Helical" evidence="1">
    <location>
        <begin position="29"/>
        <end position="47"/>
    </location>
</feature>
<proteinExistence type="predicted"/>
<dbReference type="GeneID" id="43645376"/>
<reference evidence="2 3" key="1">
    <citation type="submission" date="2019-04" db="EMBL/GenBank/DDBJ databases">
        <title>Friends and foes A comparative genomics study of 23 Aspergillus species from section Flavi.</title>
        <authorList>
            <consortium name="DOE Joint Genome Institute"/>
            <person name="Kjaerbolling I."/>
            <person name="Vesth T."/>
            <person name="Frisvad J.C."/>
            <person name="Nybo J.L."/>
            <person name="Theobald S."/>
            <person name="Kildgaard S."/>
            <person name="Isbrandt T."/>
            <person name="Kuo A."/>
            <person name="Sato A."/>
            <person name="Lyhne E.K."/>
            <person name="Kogle M.E."/>
            <person name="Wiebenga A."/>
            <person name="Kun R.S."/>
            <person name="Lubbers R.J."/>
            <person name="Makela M.R."/>
            <person name="Barry K."/>
            <person name="Chovatia M."/>
            <person name="Clum A."/>
            <person name="Daum C."/>
            <person name="Haridas S."/>
            <person name="He G."/>
            <person name="LaButti K."/>
            <person name="Lipzen A."/>
            <person name="Mondo S."/>
            <person name="Riley R."/>
            <person name="Salamov A."/>
            <person name="Simmons B.A."/>
            <person name="Magnuson J.K."/>
            <person name="Henrissat B."/>
            <person name="Mortensen U.H."/>
            <person name="Larsen T.O."/>
            <person name="Devries R.P."/>
            <person name="Grigoriev I.V."/>
            <person name="Machida M."/>
            <person name="Baker S.E."/>
            <person name="Andersen M.R."/>
        </authorList>
    </citation>
    <scope>NUCLEOTIDE SEQUENCE [LARGE SCALE GENOMIC DNA]</scope>
    <source>
        <strain evidence="2 3">CBS 117625</strain>
    </source>
</reference>
<dbReference type="RefSeq" id="XP_031907102.1">
    <property type="nucleotide sequence ID" value="XM_032061166.1"/>
</dbReference>
<keyword evidence="1" id="KW-0812">Transmembrane</keyword>
<gene>
    <name evidence="2" type="ORF">BDV38DRAFT_289060</name>
</gene>
<evidence type="ECO:0000313" key="3">
    <source>
        <dbReference type="Proteomes" id="UP000325672"/>
    </source>
</evidence>
<dbReference type="OrthoDB" id="5381672at2759"/>
<accession>A0A5N6SB17</accession>
<dbReference type="AlphaFoldDB" id="A0A5N6SB17"/>
<sequence length="367" mass="40166">MVLADKGWTDLPTYWNLLSGFSSRGWQRYGSSFLFIGIFAILLGPIVNGLQRLFVTDTITKISGNPGTVPNLFGMPDPWRKCAKSTPLGLTVLQTRSALGFLSEGQKPAQLWHRGNSTCPNASLSVYQPEDCAGPTLGNILSLDDPFLAQIGRHYNTGRVQSFIPRINSTAQFQDISSSDFSQKCDSIPGAFVAEYQDSMYQNWGLKACIPANISQSPWNLTRKRQDFEEELFLNITAKNDALVITTTFYNVTLRTTAGYFELPNNMNDGRAGRLLENDPFDMEDCGLDCSGPHAIDTANPEIIERNKGPLAIIAIAPFGEGSFIATRLANPSAFKSNGTASGLLTTVSNHIIVRIPGYLMKFGGIC</sequence>
<evidence type="ECO:0000256" key="1">
    <source>
        <dbReference type="SAM" id="Phobius"/>
    </source>
</evidence>
<dbReference type="EMBL" id="ML743679">
    <property type="protein sequence ID" value="KAE8131039.1"/>
    <property type="molecule type" value="Genomic_DNA"/>
</dbReference>